<name>A0A6I2M863_9BACI</name>
<dbReference type="Gene3D" id="3.40.630.40">
    <property type="entry name" value="Zn-dependent exopeptidases"/>
    <property type="match status" value="1"/>
</dbReference>
<comment type="caution">
    <text evidence="3">The sequence shown here is derived from an EMBL/GenBank/DDBJ whole genome shotgun (WGS) entry which is preliminary data.</text>
</comment>
<evidence type="ECO:0000259" key="2">
    <source>
        <dbReference type="SMART" id="SM00646"/>
    </source>
</evidence>
<protein>
    <recommendedName>
        <fullName evidence="2">MurNAc-LAA domain-containing protein</fullName>
    </recommendedName>
</protein>
<evidence type="ECO:0000313" key="4">
    <source>
        <dbReference type="Proteomes" id="UP000441585"/>
    </source>
</evidence>
<gene>
    <name evidence="3" type="ORF">GJU41_09965</name>
</gene>
<dbReference type="SUPFAM" id="SSF53187">
    <property type="entry name" value="Zn-dependent exopeptidases"/>
    <property type="match status" value="1"/>
</dbReference>
<dbReference type="Gene3D" id="3.40.50.12090">
    <property type="match status" value="2"/>
</dbReference>
<feature type="chain" id="PRO_5026033611" description="MurNAc-LAA domain-containing protein" evidence="1">
    <location>
        <begin position="28"/>
        <end position="703"/>
    </location>
</feature>
<sequence length="703" mass="77290">MMKSSKSWALGIFLFLMLLLAPNTSFAEKVLVIDPGHGGKFSGTCGLTGNTTGFCEKKANLIVSQKVRDYLKTSGIKVYLTRDTDMEFAPYLKKADGSTDGGDFDLRMQKANQFAKGNNDNSVFISIHHNAHPSNPYVKGYETYYYNGVDHAKEEYPHDPLQIKYLADNQRLAGEIHPTVLAKLGSIDRGIADDQSFYVIRNAQMPAVLVEMGFMTNREEEARIKTSDFQNKAAQAIASSVVNYFKVYEVYDSSNHKLLTTKSKDQALQFAKKQTKPVRVFDKNAQKDIYKTSTQYEVHHRTNGKLGEFFTSSEAMTFAKSYKNTRLVYKSNGFTLWSNFLPAKYDLYVNGAKKSSYVDFEHARYVAGKYSPNARVINKVSGEVVFTNIANDKVTRKLPLTKLIGADRYQTAIHVSKKMYPAGFADSKPDKTVIIATGTGYADALSAGPLSRKHGAAPILLVKGNGMDSYISNEITRLKAKKAIIIGGEGAVSKGIATQLQSMKLTVERISGADRYKTNQVILNQIGNVDGYFVTSGRNYPDALGAAPIAAQKNWAIMLSDTNSLSSEARLKLKGKQALILGGNGVLTSNIDTQVKNAAPSSYARLAGKDRYETLAKVLWRFDPYLNSDSILVSTGANFPDALAAAPLSLVTKAPLILTGSTFNKSLETYIMEYGGKHHMKEVTLIGGAVPDAITGEIFNRVR</sequence>
<accession>A0A6I2M863</accession>
<dbReference type="InterPro" id="IPR051922">
    <property type="entry name" value="Bact_Sporulation_Assoc"/>
</dbReference>
<keyword evidence="4" id="KW-1185">Reference proteome</keyword>
<reference evidence="3 4" key="1">
    <citation type="submission" date="2019-11" db="EMBL/GenBank/DDBJ databases">
        <title>Bacillus idriensis genome.</title>
        <authorList>
            <person name="Konopka E.N."/>
            <person name="Newman J.D."/>
        </authorList>
    </citation>
    <scope>NUCLEOTIDE SEQUENCE [LARGE SCALE GENOMIC DNA]</scope>
    <source>
        <strain evidence="3 4">DSM 19097</strain>
    </source>
</reference>
<dbReference type="EMBL" id="WKKF01000002">
    <property type="protein sequence ID" value="MRX54298.1"/>
    <property type="molecule type" value="Genomic_DNA"/>
</dbReference>
<dbReference type="Pfam" id="PF01520">
    <property type="entry name" value="Amidase_3"/>
    <property type="match status" value="1"/>
</dbReference>
<dbReference type="GO" id="GO:0008745">
    <property type="term" value="F:N-acetylmuramoyl-L-alanine amidase activity"/>
    <property type="evidence" value="ECO:0007669"/>
    <property type="project" value="InterPro"/>
</dbReference>
<proteinExistence type="predicted"/>
<organism evidence="3 4">
    <name type="scientific">Metabacillus idriensis</name>
    <dbReference type="NCBI Taxonomy" id="324768"/>
    <lineage>
        <taxon>Bacteria</taxon>
        <taxon>Bacillati</taxon>
        <taxon>Bacillota</taxon>
        <taxon>Bacilli</taxon>
        <taxon>Bacillales</taxon>
        <taxon>Bacillaceae</taxon>
        <taxon>Metabacillus</taxon>
    </lineage>
</organism>
<dbReference type="SMART" id="SM00646">
    <property type="entry name" value="Ami_3"/>
    <property type="match status" value="1"/>
</dbReference>
<feature type="signal peptide" evidence="1">
    <location>
        <begin position="1"/>
        <end position="27"/>
    </location>
</feature>
<evidence type="ECO:0000256" key="1">
    <source>
        <dbReference type="SAM" id="SignalP"/>
    </source>
</evidence>
<dbReference type="AlphaFoldDB" id="A0A6I2M863"/>
<dbReference type="PANTHER" id="PTHR30032:SF8">
    <property type="entry name" value="GERMINATION-SPECIFIC N-ACETYLMURAMOYL-L-ALANINE AMIDASE"/>
    <property type="match status" value="1"/>
</dbReference>
<feature type="domain" description="MurNAc-LAA" evidence="2">
    <location>
        <begin position="108"/>
        <end position="242"/>
    </location>
</feature>
<dbReference type="InterPro" id="IPR007253">
    <property type="entry name" value="Cell_wall-bd_2"/>
</dbReference>
<dbReference type="InterPro" id="IPR002508">
    <property type="entry name" value="MurNAc-LAA_cat"/>
</dbReference>
<dbReference type="CDD" id="cd02696">
    <property type="entry name" value="MurNAc-LAA"/>
    <property type="match status" value="1"/>
</dbReference>
<dbReference type="PANTHER" id="PTHR30032">
    <property type="entry name" value="N-ACETYLMURAMOYL-L-ALANINE AMIDASE-RELATED"/>
    <property type="match status" value="1"/>
</dbReference>
<dbReference type="GO" id="GO:0009253">
    <property type="term" value="P:peptidoglycan catabolic process"/>
    <property type="evidence" value="ECO:0007669"/>
    <property type="project" value="InterPro"/>
</dbReference>
<dbReference type="RefSeq" id="WP_154318504.1">
    <property type="nucleotide sequence ID" value="NZ_CAJGAA010000002.1"/>
</dbReference>
<dbReference type="Proteomes" id="UP000441585">
    <property type="component" value="Unassembled WGS sequence"/>
</dbReference>
<dbReference type="Pfam" id="PF04122">
    <property type="entry name" value="CW_binding_2"/>
    <property type="match status" value="3"/>
</dbReference>
<evidence type="ECO:0000313" key="3">
    <source>
        <dbReference type="EMBL" id="MRX54298.1"/>
    </source>
</evidence>
<keyword evidence="1" id="KW-0732">Signal</keyword>